<dbReference type="Pfam" id="PF00817">
    <property type="entry name" value="IMS"/>
    <property type="match status" value="1"/>
</dbReference>
<dbReference type="GO" id="GO:0006281">
    <property type="term" value="P:DNA repair"/>
    <property type="evidence" value="ECO:0007669"/>
    <property type="project" value="UniProtKB-KW"/>
</dbReference>
<dbReference type="Gene3D" id="1.10.150.20">
    <property type="entry name" value="5' to 3' exonuclease, C-terminal subdomain"/>
    <property type="match status" value="1"/>
</dbReference>
<dbReference type="GO" id="GO:0009432">
    <property type="term" value="P:SOS response"/>
    <property type="evidence" value="ECO:0007669"/>
    <property type="project" value="UniProtKB-KW"/>
</dbReference>
<name>A0A0D7K691_9BURK</name>
<dbReference type="InterPro" id="IPR043502">
    <property type="entry name" value="DNA/RNA_pol_sf"/>
</dbReference>
<evidence type="ECO:0000256" key="3">
    <source>
        <dbReference type="ARBA" id="ARBA00023199"/>
    </source>
</evidence>
<dbReference type="NCBIfam" id="NF002955">
    <property type="entry name" value="PRK03609.1"/>
    <property type="match status" value="1"/>
</dbReference>
<evidence type="ECO:0000313" key="8">
    <source>
        <dbReference type="Proteomes" id="UP000032566"/>
    </source>
</evidence>
<sequence length="421" mass="46689">MVDVNNFYVSCERAFNPRLTDVPVVVLSNNDGCAVARSNEVKALGVKMGAPWFQMKALARQHSIVALSSNYTLYGDMSNRVVSILREFSPDIEVYSIDESFLRVETVDHLYGGATAMGQAMRYRIRQWTSLPVCAGFGESKTLAKLANHLAKKNPVFDGVCDLTALTDEERQQWMGKIEVGEVWGVGRRIAVRLQIMGIRSVRDLATADLKLLRLQFGVVLERTVSELQGTSCLELDDLADPKQQIMASRSFGAMVDDLAELGEAVAWHIDRAAEKLRDQGSVAGAVYVFIQTNRFRQADPQYNPGVVVPLVDVSDDTRALTTAALKGLRHIYRPGYSYKKCGVMLMELTAKQQRQETLFDDAATRDKSAKLMVAMDAVNSVWGRGTLRTGAAGMSKGWAMRSENRSPRYTTSWEELPVAS</sequence>
<dbReference type="Gene3D" id="3.30.70.270">
    <property type="match status" value="1"/>
</dbReference>
<dbReference type="InterPro" id="IPR050116">
    <property type="entry name" value="DNA_polymerase-Y"/>
</dbReference>
<dbReference type="PANTHER" id="PTHR11076:SF34">
    <property type="entry name" value="PROTEIN UMUC"/>
    <property type="match status" value="1"/>
</dbReference>
<comment type="caution">
    <text evidence="7">The sequence shown here is derived from an EMBL/GenBank/DDBJ whole genome shotgun (WGS) entry which is preliminary data.</text>
</comment>
<keyword evidence="3" id="KW-0741">SOS mutagenesis</keyword>
<dbReference type="GO" id="GO:0003887">
    <property type="term" value="F:DNA-directed DNA polymerase activity"/>
    <property type="evidence" value="ECO:0007669"/>
    <property type="project" value="TreeGrafter"/>
</dbReference>
<dbReference type="STRING" id="80878.RP29_16015"/>
<dbReference type="Gene3D" id="3.40.1170.60">
    <property type="match status" value="1"/>
</dbReference>
<dbReference type="EMBL" id="JXYQ01000060">
    <property type="protein sequence ID" value="KJA09529.1"/>
    <property type="molecule type" value="Genomic_DNA"/>
</dbReference>
<dbReference type="InterPro" id="IPR043128">
    <property type="entry name" value="Rev_trsase/Diguanyl_cyclase"/>
</dbReference>
<keyword evidence="4" id="KW-0234">DNA repair</keyword>
<feature type="domain" description="UmuC" evidence="6">
    <location>
        <begin position="1"/>
        <end position="187"/>
    </location>
</feature>
<keyword evidence="5" id="KW-0742">SOS response</keyword>
<dbReference type="GO" id="GO:0005829">
    <property type="term" value="C:cytosol"/>
    <property type="evidence" value="ECO:0007669"/>
    <property type="project" value="TreeGrafter"/>
</dbReference>
<evidence type="ECO:0000256" key="1">
    <source>
        <dbReference type="ARBA" id="ARBA00010945"/>
    </source>
</evidence>
<comment type="similarity">
    <text evidence="1">Belongs to the DNA polymerase type-Y family.</text>
</comment>
<evidence type="ECO:0000256" key="2">
    <source>
        <dbReference type="ARBA" id="ARBA00022763"/>
    </source>
</evidence>
<dbReference type="CDD" id="cd01700">
    <property type="entry name" value="PolY_Pol_V_umuC"/>
    <property type="match status" value="1"/>
</dbReference>
<dbReference type="SUPFAM" id="SSF56672">
    <property type="entry name" value="DNA/RNA polymerases"/>
    <property type="match status" value="1"/>
</dbReference>
<dbReference type="Pfam" id="PF13438">
    <property type="entry name" value="DUF4113"/>
    <property type="match status" value="1"/>
</dbReference>
<dbReference type="PANTHER" id="PTHR11076">
    <property type="entry name" value="DNA REPAIR POLYMERASE UMUC / TRANSFERASE FAMILY MEMBER"/>
    <property type="match status" value="1"/>
</dbReference>
<keyword evidence="8" id="KW-1185">Reference proteome</keyword>
<dbReference type="Pfam" id="PF11799">
    <property type="entry name" value="IMS_C"/>
    <property type="match status" value="1"/>
</dbReference>
<evidence type="ECO:0000259" key="6">
    <source>
        <dbReference type="PROSITE" id="PS50173"/>
    </source>
</evidence>
<dbReference type="InterPro" id="IPR001126">
    <property type="entry name" value="UmuC"/>
</dbReference>
<proteinExistence type="inferred from homology"/>
<keyword evidence="2" id="KW-0227">DNA damage</keyword>
<dbReference type="PROSITE" id="PS50173">
    <property type="entry name" value="UMUC"/>
    <property type="match status" value="1"/>
</dbReference>
<evidence type="ECO:0000313" key="7">
    <source>
        <dbReference type="EMBL" id="KJA09529.1"/>
    </source>
</evidence>
<dbReference type="GO" id="GO:0003684">
    <property type="term" value="F:damaged DNA binding"/>
    <property type="evidence" value="ECO:0007669"/>
    <property type="project" value="InterPro"/>
</dbReference>
<gene>
    <name evidence="7" type="ORF">RP29_16015</name>
</gene>
<evidence type="ECO:0000256" key="4">
    <source>
        <dbReference type="ARBA" id="ARBA00023204"/>
    </source>
</evidence>
<dbReference type="InterPro" id="IPR025188">
    <property type="entry name" value="DUF4113"/>
</dbReference>
<protein>
    <submittedName>
        <fullName evidence="7">DNA polymerase V subunit UmuC</fullName>
    </submittedName>
</protein>
<dbReference type="Proteomes" id="UP000032566">
    <property type="component" value="Unassembled WGS sequence"/>
</dbReference>
<dbReference type="AlphaFoldDB" id="A0A0D7K691"/>
<evidence type="ECO:0000256" key="5">
    <source>
        <dbReference type="ARBA" id="ARBA00023236"/>
    </source>
</evidence>
<dbReference type="InterPro" id="IPR017961">
    <property type="entry name" value="DNA_pol_Y-fam_little_finger"/>
</dbReference>
<accession>A0A0D7K691</accession>
<dbReference type="PATRIC" id="fig|80878.5.peg.3115"/>
<organism evidence="7 8">
    <name type="scientific">Acidovorax temperans</name>
    <dbReference type="NCBI Taxonomy" id="80878"/>
    <lineage>
        <taxon>Bacteria</taxon>
        <taxon>Pseudomonadati</taxon>
        <taxon>Pseudomonadota</taxon>
        <taxon>Betaproteobacteria</taxon>
        <taxon>Burkholderiales</taxon>
        <taxon>Comamonadaceae</taxon>
        <taxon>Acidovorax</taxon>
    </lineage>
</organism>
<dbReference type="GO" id="GO:0042276">
    <property type="term" value="P:error-prone translesion synthesis"/>
    <property type="evidence" value="ECO:0007669"/>
    <property type="project" value="TreeGrafter"/>
</dbReference>
<reference evidence="7 8" key="1">
    <citation type="submission" date="2014-12" db="EMBL/GenBank/DDBJ databases">
        <title>Isolation of bacteria from lake water.</title>
        <authorList>
            <person name="Sheng K.-Y."/>
            <person name="Chin P.-S."/>
            <person name="Chan K.-G."/>
            <person name="Tan G.S."/>
        </authorList>
    </citation>
    <scope>NUCLEOTIDE SEQUENCE [LARGE SCALE GENOMIC DNA]</scope>
    <source>
        <strain evidence="7 8">KY4</strain>
    </source>
</reference>